<keyword evidence="5 7" id="KW-0863">Zinc-finger</keyword>
<keyword evidence="6" id="KW-0862">Zinc</keyword>
<dbReference type="GO" id="GO:0008270">
    <property type="term" value="F:zinc ion binding"/>
    <property type="evidence" value="ECO:0007669"/>
    <property type="project" value="UniProtKB-KW"/>
</dbReference>
<evidence type="ECO:0000259" key="9">
    <source>
        <dbReference type="PROSITE" id="PS50897"/>
    </source>
</evidence>
<name>A0A066W5I8_TILAU</name>
<keyword evidence="3" id="KW-0963">Cytoplasm</keyword>
<dbReference type="OMA" id="YARRSEN"/>
<evidence type="ECO:0000256" key="3">
    <source>
        <dbReference type="ARBA" id="ARBA00022490"/>
    </source>
</evidence>
<feature type="region of interest" description="Disordered" evidence="8">
    <location>
        <begin position="73"/>
        <end position="98"/>
    </location>
</feature>
<dbReference type="GO" id="GO:0034657">
    <property type="term" value="C:GID complex"/>
    <property type="evidence" value="ECO:0007669"/>
    <property type="project" value="TreeGrafter"/>
</dbReference>
<accession>A0A066W5I8</accession>
<feature type="region of interest" description="Disordered" evidence="8">
    <location>
        <begin position="118"/>
        <end position="150"/>
    </location>
</feature>
<dbReference type="AlphaFoldDB" id="A0A066W5I8"/>
<feature type="zinc finger region" description="RING-Gid-type" evidence="7">
    <location>
        <begin position="689"/>
        <end position="760"/>
    </location>
</feature>
<dbReference type="FunCoup" id="A0A066W5I8">
    <property type="interactions" value="386"/>
</dbReference>
<evidence type="ECO:0000313" key="12">
    <source>
        <dbReference type="Proteomes" id="UP000027361"/>
    </source>
</evidence>
<keyword evidence="12" id="KW-1185">Reference proteome</keyword>
<feature type="compositionally biased region" description="Low complexity" evidence="8">
    <location>
        <begin position="213"/>
        <end position="234"/>
    </location>
</feature>
<protein>
    <recommendedName>
        <fullName evidence="13">CTLH domain-containing protein</fullName>
    </recommendedName>
</protein>
<feature type="region of interest" description="Disordered" evidence="8">
    <location>
        <begin position="616"/>
        <end position="635"/>
    </location>
</feature>
<evidence type="ECO:0000256" key="2">
    <source>
        <dbReference type="ARBA" id="ARBA00010615"/>
    </source>
</evidence>
<dbReference type="InterPro" id="IPR024964">
    <property type="entry name" value="CTLH/CRA"/>
</dbReference>
<evidence type="ECO:0000256" key="8">
    <source>
        <dbReference type="SAM" id="MobiDB-lite"/>
    </source>
</evidence>
<dbReference type="PROSITE" id="PS50897">
    <property type="entry name" value="CTLH"/>
    <property type="match status" value="1"/>
</dbReference>
<dbReference type="CDD" id="cd16659">
    <property type="entry name" value="RING-Ubox_Emp"/>
    <property type="match status" value="1"/>
</dbReference>
<dbReference type="EMBL" id="JMSN01000022">
    <property type="protein sequence ID" value="KDN49232.1"/>
    <property type="molecule type" value="Genomic_DNA"/>
</dbReference>
<evidence type="ECO:0000256" key="4">
    <source>
        <dbReference type="ARBA" id="ARBA00022723"/>
    </source>
</evidence>
<evidence type="ECO:0008006" key="13">
    <source>
        <dbReference type="Google" id="ProtNLM"/>
    </source>
</evidence>
<dbReference type="Proteomes" id="UP000027361">
    <property type="component" value="Unassembled WGS sequence"/>
</dbReference>
<dbReference type="InParanoid" id="A0A066W5I8"/>
<evidence type="ECO:0000256" key="6">
    <source>
        <dbReference type="ARBA" id="ARBA00022833"/>
    </source>
</evidence>
<dbReference type="GO" id="GO:0005737">
    <property type="term" value="C:cytoplasm"/>
    <property type="evidence" value="ECO:0007669"/>
    <property type="project" value="UniProtKB-SubCell"/>
</dbReference>
<dbReference type="InterPro" id="IPR006595">
    <property type="entry name" value="CTLH_C"/>
</dbReference>
<evidence type="ECO:0000259" key="10">
    <source>
        <dbReference type="PROSITE" id="PS51867"/>
    </source>
</evidence>
<dbReference type="PROSITE" id="PS51867">
    <property type="entry name" value="ZF_RING_GID"/>
    <property type="match status" value="1"/>
</dbReference>
<evidence type="ECO:0000313" key="11">
    <source>
        <dbReference type="EMBL" id="KDN49232.1"/>
    </source>
</evidence>
<sequence length="775" mass="81809">MSMETAPTSSIAAATATVPPSGQPLALDGILLLEQPFARSPYDELRRQLRSQQRLFEREFHFCHSTLSASGAQPSAVIKRSNDKDNANERDGAAGGVASTGDADGLFVDISTAKEAAAHAESESMEAIESSKSPKKKVKEGGSASPNVTISANGTRKRLIAASSLAAKDVVSAASEKLENAAVTADVSMDEDVSMSVYIASADVSMLEPPPSLSRASAAGSSGPSSSFGGSTPAAERDRELRPQDRGLAAHRALLSDPAQVKADAESAVQGIDTMLTRLRGLKRKLSPLSTQMSSTTKQAQARITHLQSLHSIPSTSSPAYENFARKRLDRVLSDFMLRKGYAQTSKALSQKRSSTSKIDDGVDFSMLVDNDIFQEIERIERTLVSPSKTVVPGEVNKSTCAAALAWCAENKAALKKIKSTLEFELRLQEFIELARLSTPESLQEAILYARRHLIPFCVQPVPPASPTSGTDASMTAAAIADAREDYELALSLQSAVFRAMGLLACRAGGWTYEDLYHEGRWLTLRETFRACALEIHSLPPMPTIHIALSAGLSTLKVPACYSHTKPQAAENGGKGKGDSNGSTAAAESVSRETEVFVPTFPPAAGVIVDEVEDSQRSAAATGAEADVGTASAHFPPGTSGVSALGVTAATNASSNRPLAAASTATASVSHAHMHTCSSQLNDGRNVNCPVCDTNGLGLLAKEVPWSHHANSTLICRIQGTVMNEDDPPLVLPNGRVYSTSALTHLAIKSGDETITCPATGSTFPFGSTRKLYIS</sequence>
<evidence type="ECO:0000256" key="5">
    <source>
        <dbReference type="ARBA" id="ARBA00022771"/>
    </source>
</evidence>
<feature type="compositionally biased region" description="Basic and acidic residues" evidence="8">
    <location>
        <begin position="80"/>
        <end position="92"/>
    </location>
</feature>
<dbReference type="GeneID" id="25265933"/>
<dbReference type="GO" id="GO:0061630">
    <property type="term" value="F:ubiquitin protein ligase activity"/>
    <property type="evidence" value="ECO:0007669"/>
    <property type="project" value="InterPro"/>
</dbReference>
<dbReference type="InterPro" id="IPR044063">
    <property type="entry name" value="ZF_RING_GID"/>
</dbReference>
<comment type="subcellular location">
    <subcellularLocation>
        <location evidence="1">Cytoplasm</location>
    </subcellularLocation>
</comment>
<dbReference type="RefSeq" id="XP_013244315.1">
    <property type="nucleotide sequence ID" value="XM_013388861.1"/>
</dbReference>
<organism evidence="11 12">
    <name type="scientific">Tilletiaria anomala (strain ATCC 24038 / CBS 436.72 / UBC 951)</name>
    <dbReference type="NCBI Taxonomy" id="1037660"/>
    <lineage>
        <taxon>Eukaryota</taxon>
        <taxon>Fungi</taxon>
        <taxon>Dikarya</taxon>
        <taxon>Basidiomycota</taxon>
        <taxon>Ustilaginomycotina</taxon>
        <taxon>Exobasidiomycetes</taxon>
        <taxon>Georgefischeriales</taxon>
        <taxon>Tilletiariaceae</taxon>
        <taxon>Tilletiaria</taxon>
    </lineage>
</organism>
<evidence type="ECO:0000256" key="7">
    <source>
        <dbReference type="PROSITE-ProRule" id="PRU01215"/>
    </source>
</evidence>
<dbReference type="GO" id="GO:0043161">
    <property type="term" value="P:proteasome-mediated ubiquitin-dependent protein catabolic process"/>
    <property type="evidence" value="ECO:0007669"/>
    <property type="project" value="InterPro"/>
</dbReference>
<gene>
    <name evidence="11" type="ORF">K437DRAFT_267483</name>
</gene>
<feature type="domain" description="RING-Gid-type" evidence="10">
    <location>
        <begin position="689"/>
        <end position="760"/>
    </location>
</feature>
<dbReference type="InterPro" id="IPR045098">
    <property type="entry name" value="Fyv10_fam"/>
</dbReference>
<feature type="domain" description="CTLH" evidence="9">
    <location>
        <begin position="403"/>
        <end position="442"/>
    </location>
</feature>
<dbReference type="GO" id="GO:0005634">
    <property type="term" value="C:nucleus"/>
    <property type="evidence" value="ECO:0007669"/>
    <property type="project" value="TreeGrafter"/>
</dbReference>
<comment type="caution">
    <text evidence="11">The sequence shown here is derived from an EMBL/GenBank/DDBJ whole genome shotgun (WGS) entry which is preliminary data.</text>
</comment>
<feature type="region of interest" description="Disordered" evidence="8">
    <location>
        <begin position="566"/>
        <end position="594"/>
    </location>
</feature>
<dbReference type="PANTHER" id="PTHR12170">
    <property type="entry name" value="MACROPHAGE ERYTHROBLAST ATTACHER-RELATED"/>
    <property type="match status" value="1"/>
</dbReference>
<evidence type="ECO:0000256" key="1">
    <source>
        <dbReference type="ARBA" id="ARBA00004496"/>
    </source>
</evidence>
<dbReference type="PANTHER" id="PTHR12170:SF2">
    <property type="entry name" value="E3 UBIQUITIN-PROTEIN TRANSFERASE MAEA"/>
    <property type="match status" value="1"/>
</dbReference>
<dbReference type="HOGENOM" id="CLU_027445_2_0_1"/>
<dbReference type="STRING" id="1037660.A0A066W5I8"/>
<dbReference type="Pfam" id="PF10607">
    <property type="entry name" value="CTLH"/>
    <property type="match status" value="1"/>
</dbReference>
<comment type="similarity">
    <text evidence="2">Belongs to the FYV10 family.</text>
</comment>
<dbReference type="OrthoDB" id="1933455at2759"/>
<reference evidence="11 12" key="1">
    <citation type="submission" date="2014-05" db="EMBL/GenBank/DDBJ databases">
        <title>Draft genome sequence of a rare smut relative, Tilletiaria anomala UBC 951.</title>
        <authorList>
            <consortium name="DOE Joint Genome Institute"/>
            <person name="Toome M."/>
            <person name="Kuo A."/>
            <person name="Henrissat B."/>
            <person name="Lipzen A."/>
            <person name="Tritt A."/>
            <person name="Yoshinaga Y."/>
            <person name="Zane M."/>
            <person name="Barry K."/>
            <person name="Grigoriev I.V."/>
            <person name="Spatafora J.W."/>
            <person name="Aimea M.C."/>
        </authorList>
    </citation>
    <scope>NUCLEOTIDE SEQUENCE [LARGE SCALE GENOMIC DNA]</scope>
    <source>
        <strain evidence="11 12">UBC 951</strain>
    </source>
</reference>
<keyword evidence="4" id="KW-0479">Metal-binding</keyword>
<proteinExistence type="inferred from homology"/>
<feature type="region of interest" description="Disordered" evidence="8">
    <location>
        <begin position="208"/>
        <end position="240"/>
    </location>
</feature>